<evidence type="ECO:0008006" key="3">
    <source>
        <dbReference type="Google" id="ProtNLM"/>
    </source>
</evidence>
<organism evidence="1 2">
    <name type="scientific">Celeribacter marinus</name>
    <dbReference type="NCBI Taxonomy" id="1397108"/>
    <lineage>
        <taxon>Bacteria</taxon>
        <taxon>Pseudomonadati</taxon>
        <taxon>Pseudomonadota</taxon>
        <taxon>Alphaproteobacteria</taxon>
        <taxon>Rhodobacterales</taxon>
        <taxon>Roseobacteraceae</taxon>
        <taxon>Celeribacter</taxon>
    </lineage>
</organism>
<evidence type="ECO:0000313" key="1">
    <source>
        <dbReference type="EMBL" id="ALI54570.1"/>
    </source>
</evidence>
<keyword evidence="2" id="KW-1185">Reference proteome</keyword>
<reference evidence="1 2" key="1">
    <citation type="submission" date="2015-05" db="EMBL/GenBank/DDBJ databases">
        <authorList>
            <person name="Wang D.B."/>
            <person name="Wang M."/>
        </authorList>
    </citation>
    <scope>NUCLEOTIDE SEQUENCE [LARGE SCALE GENOMIC DNA]</scope>
    <source>
        <strain evidence="1 2">IMCC 12053</strain>
    </source>
</reference>
<protein>
    <recommendedName>
        <fullName evidence="3">Mobile element protein</fullName>
    </recommendedName>
</protein>
<dbReference type="KEGG" id="cmar:IMCC12053_622"/>
<dbReference type="EMBL" id="CP012023">
    <property type="protein sequence ID" value="ALI54570.1"/>
    <property type="molecule type" value="Genomic_DNA"/>
</dbReference>
<name>A0A0N9ZMM2_9RHOB</name>
<accession>A0A0N9ZMM2</accession>
<dbReference type="Proteomes" id="UP000064920">
    <property type="component" value="Chromosome"/>
</dbReference>
<dbReference type="AlphaFoldDB" id="A0A0N9ZMM2"/>
<gene>
    <name evidence="1" type="ORF">IMCC12053_622</name>
</gene>
<sequence length="41" mass="4721">MSKPASALLERIERKHCTAAPTLKSRSLCVWKAYQFLFLPK</sequence>
<evidence type="ECO:0000313" key="2">
    <source>
        <dbReference type="Proteomes" id="UP000064920"/>
    </source>
</evidence>
<proteinExistence type="predicted"/>